<name>A0A3L6QPK5_PANMI</name>
<comment type="caution">
    <text evidence="1">The sequence shown here is derived from an EMBL/GenBank/DDBJ whole genome shotgun (WGS) entry which is preliminary data.</text>
</comment>
<gene>
    <name evidence="1" type="ORF">C2845_PM04G14400</name>
</gene>
<dbReference type="STRING" id="4540.A0A3L6QPK5"/>
<dbReference type="EMBL" id="PQIB02000011">
    <property type="protein sequence ID" value="RLM85777.1"/>
    <property type="molecule type" value="Genomic_DNA"/>
</dbReference>
<dbReference type="OrthoDB" id="5351233at2759"/>
<dbReference type="Proteomes" id="UP000275267">
    <property type="component" value="Unassembled WGS sequence"/>
</dbReference>
<accession>A0A3L6QPK5</accession>
<reference evidence="2" key="1">
    <citation type="journal article" date="2019" name="Nat. Commun.">
        <title>The genome of broomcorn millet.</title>
        <authorList>
            <person name="Zou C."/>
            <person name="Miki D."/>
            <person name="Li D."/>
            <person name="Tang Q."/>
            <person name="Xiao L."/>
            <person name="Rajput S."/>
            <person name="Deng P."/>
            <person name="Jia W."/>
            <person name="Huang R."/>
            <person name="Zhang M."/>
            <person name="Sun Y."/>
            <person name="Hu J."/>
            <person name="Fu X."/>
            <person name="Schnable P.S."/>
            <person name="Li F."/>
            <person name="Zhang H."/>
            <person name="Feng B."/>
            <person name="Zhu X."/>
            <person name="Liu R."/>
            <person name="Schnable J.C."/>
            <person name="Zhu J.-K."/>
            <person name="Zhang H."/>
        </authorList>
    </citation>
    <scope>NUCLEOTIDE SEQUENCE [LARGE SCALE GENOMIC DNA]</scope>
</reference>
<dbReference type="AlphaFoldDB" id="A0A3L6QPK5"/>
<protein>
    <submittedName>
        <fullName evidence="1">COP9 signalosome complex subunit 8</fullName>
    </submittedName>
</protein>
<sequence length="75" mass="8505">MSNVNSIQCPLSFPCVTASRGATTDEWPYAVHLLAHLYLNDYDLNSARFFCKSLPQKAKDARPEFVVVWRIGQCL</sequence>
<keyword evidence="2" id="KW-1185">Reference proteome</keyword>
<organism evidence="1 2">
    <name type="scientific">Panicum miliaceum</name>
    <name type="common">Proso millet</name>
    <name type="synonym">Broomcorn millet</name>
    <dbReference type="NCBI Taxonomy" id="4540"/>
    <lineage>
        <taxon>Eukaryota</taxon>
        <taxon>Viridiplantae</taxon>
        <taxon>Streptophyta</taxon>
        <taxon>Embryophyta</taxon>
        <taxon>Tracheophyta</taxon>
        <taxon>Spermatophyta</taxon>
        <taxon>Magnoliopsida</taxon>
        <taxon>Liliopsida</taxon>
        <taxon>Poales</taxon>
        <taxon>Poaceae</taxon>
        <taxon>PACMAD clade</taxon>
        <taxon>Panicoideae</taxon>
        <taxon>Panicodae</taxon>
        <taxon>Paniceae</taxon>
        <taxon>Panicinae</taxon>
        <taxon>Panicum</taxon>
        <taxon>Panicum sect. Panicum</taxon>
    </lineage>
</organism>
<evidence type="ECO:0000313" key="2">
    <source>
        <dbReference type="Proteomes" id="UP000275267"/>
    </source>
</evidence>
<evidence type="ECO:0000313" key="1">
    <source>
        <dbReference type="EMBL" id="RLM85777.1"/>
    </source>
</evidence>
<proteinExistence type="predicted"/>